<name>A0A914LNK9_MELIC</name>
<keyword evidence="2" id="KW-1185">Reference proteome</keyword>
<reference evidence="3" key="1">
    <citation type="submission" date="2022-11" db="UniProtKB">
        <authorList>
            <consortium name="WormBaseParasite"/>
        </authorList>
    </citation>
    <scope>IDENTIFICATION</scope>
</reference>
<dbReference type="WBParaSite" id="Minc3s00694g16188">
    <property type="protein sequence ID" value="Minc3s00694g16188"/>
    <property type="gene ID" value="Minc3s00694g16188"/>
</dbReference>
<feature type="region of interest" description="Disordered" evidence="1">
    <location>
        <begin position="38"/>
        <end position="60"/>
    </location>
</feature>
<evidence type="ECO:0000313" key="3">
    <source>
        <dbReference type="WBParaSite" id="Minc3s00694g16188"/>
    </source>
</evidence>
<feature type="compositionally biased region" description="Basic and acidic residues" evidence="1">
    <location>
        <begin position="51"/>
        <end position="60"/>
    </location>
</feature>
<protein>
    <submittedName>
        <fullName evidence="3">Uncharacterized protein</fullName>
    </submittedName>
</protein>
<organism evidence="2 3">
    <name type="scientific">Meloidogyne incognita</name>
    <name type="common">Southern root-knot nematode worm</name>
    <name type="synonym">Oxyuris incognita</name>
    <dbReference type="NCBI Taxonomy" id="6306"/>
    <lineage>
        <taxon>Eukaryota</taxon>
        <taxon>Metazoa</taxon>
        <taxon>Ecdysozoa</taxon>
        <taxon>Nematoda</taxon>
        <taxon>Chromadorea</taxon>
        <taxon>Rhabditida</taxon>
        <taxon>Tylenchina</taxon>
        <taxon>Tylenchomorpha</taxon>
        <taxon>Tylenchoidea</taxon>
        <taxon>Meloidogynidae</taxon>
        <taxon>Meloidogyninae</taxon>
        <taxon>Meloidogyne</taxon>
        <taxon>Meloidogyne incognita group</taxon>
    </lineage>
</organism>
<dbReference type="Proteomes" id="UP000887563">
    <property type="component" value="Unplaced"/>
</dbReference>
<dbReference type="AlphaFoldDB" id="A0A914LNK9"/>
<proteinExistence type="predicted"/>
<evidence type="ECO:0000313" key="2">
    <source>
        <dbReference type="Proteomes" id="UP000887563"/>
    </source>
</evidence>
<sequence>MTTTSVIARISRKRSAGELKNNLIQNEEEKNIFLKEFEGERKRKKNNGGEGKMKEDVGDVEKEGSTIEKIEILIKTPEGNDLTPLKTKMGDLCWQVEWSGTFSVGKITTENIAKRLDSLILLKSELINNNKRNTRMSSTSVFLNISSEKENGGGIVCVTQVDNDKKASLFL</sequence>
<evidence type="ECO:0000256" key="1">
    <source>
        <dbReference type="SAM" id="MobiDB-lite"/>
    </source>
</evidence>
<accession>A0A914LNK9</accession>